<accession>A0A7X0Y3G9</accession>
<dbReference type="AlphaFoldDB" id="A0A7X0Y3G9"/>
<dbReference type="Proteomes" id="UP000535908">
    <property type="component" value="Unassembled WGS sequence"/>
</dbReference>
<evidence type="ECO:0000313" key="1">
    <source>
        <dbReference type="EMBL" id="MBC1936063.1"/>
    </source>
</evidence>
<evidence type="ECO:0000313" key="2">
    <source>
        <dbReference type="Proteomes" id="UP000535908"/>
    </source>
</evidence>
<name>A0A7X0Y3G9_9LIST</name>
<comment type="caution">
    <text evidence="1">The sequence shown here is derived from an EMBL/GenBank/DDBJ whole genome shotgun (WGS) entry which is preliminary data.</text>
</comment>
<reference evidence="1 2" key="1">
    <citation type="submission" date="2020-03" db="EMBL/GenBank/DDBJ databases">
        <title>Soil Listeria distribution.</title>
        <authorList>
            <person name="Liao J."/>
            <person name="Wiedmann M."/>
        </authorList>
    </citation>
    <scope>NUCLEOTIDE SEQUENCE [LARGE SCALE GENOMIC DNA]</scope>
    <source>
        <strain evidence="1 2">FSL L7-0741</strain>
    </source>
</reference>
<protein>
    <submittedName>
        <fullName evidence="1">Uncharacterized protein</fullName>
    </submittedName>
</protein>
<organism evidence="1 2">
    <name type="scientific">Listeria grandensis</name>
    <dbReference type="NCBI Taxonomy" id="1494963"/>
    <lineage>
        <taxon>Bacteria</taxon>
        <taxon>Bacillati</taxon>
        <taxon>Bacillota</taxon>
        <taxon>Bacilli</taxon>
        <taxon>Bacillales</taxon>
        <taxon>Listeriaceae</taxon>
        <taxon>Listeria</taxon>
    </lineage>
</organism>
<sequence length="180" mass="20599">MKKWYVILIAAFSVVFVMCLFVFSDTPKAEDTTARLNVASLGSYELDTNHFHMENVEGKDVRLGKLRSYDALLITKDYIYQTDQKALKKKLNKVDIPLLFADFEEESSIAFLTTELPLSEAKMAGKGTIQMAFTLPNHELATFSIFDTSRESLDQLNKAIQLVQRVKNLEEWETRSVKTF</sequence>
<proteinExistence type="predicted"/>
<dbReference type="EMBL" id="JAARWN010000004">
    <property type="protein sequence ID" value="MBC1936063.1"/>
    <property type="molecule type" value="Genomic_DNA"/>
</dbReference>
<gene>
    <name evidence="1" type="ORF">HCA69_06765</name>
</gene>
<dbReference type="RefSeq" id="WP_185525859.1">
    <property type="nucleotide sequence ID" value="NZ_JAARWN010000004.1"/>
</dbReference>